<proteinExistence type="predicted"/>
<protein>
    <recommendedName>
        <fullName evidence="4">Lipoprotein</fullName>
    </recommendedName>
</protein>
<reference evidence="3" key="1">
    <citation type="submission" date="2017-04" db="EMBL/GenBank/DDBJ databases">
        <authorList>
            <person name="Song Y."/>
            <person name="Cho B.-K."/>
        </authorList>
    </citation>
    <scope>NUCLEOTIDE SEQUENCE [LARGE SCALE GENOMIC DNA]</scope>
    <source>
        <strain evidence="3">SL1</strain>
    </source>
</reference>
<evidence type="ECO:0000313" key="2">
    <source>
        <dbReference type="EMBL" id="AWI04296.1"/>
    </source>
</evidence>
<sequence>MMRKNMKQIALFLALVFSIPLTFSACEQKQKEIKISSDVKQEMKNEDINASKIVKVKDLDLGDMIYTPICWKDDENIVVTEGRYKNNNEISLENINMGDINVYSVNIKTSKASRINTIKDAVCGEVGSKDMYGNFLYIKDNKVCMYNAIENIEEPIYDLSPIMKEEKENLKIKDEKELLKKIYCGFIFGSDKSIYILAETNNHTYSIRVINLKNKKVTEGSFVKRFFNNFGNVQNLYSLAYNKNKDTFYVTSIYYNVMYECKLEGEKSTIKENSVVGGQIFDISEDGNDLYLNSAYYKKEKRSLIKYDMAKNKVTEITSDYMSKGGKNQFSVFADVAANYNNNIIEYSVNNAVYEKDNKNVSKIQSTSFIGDFDGKEIKNSVMLPVERIEGKNNNNRIIINKKGDSFIYTVLYFDSNYSVIKTHKMKSYVYQVKK</sequence>
<dbReference type="OrthoDB" id="2578816at2"/>
<feature type="chain" id="PRO_5016031801" description="Lipoprotein" evidence="1">
    <location>
        <begin position="26"/>
        <end position="435"/>
    </location>
</feature>
<dbReference type="SUPFAM" id="SSF63825">
    <property type="entry name" value="YWTD domain"/>
    <property type="match status" value="1"/>
</dbReference>
<keyword evidence="3" id="KW-1185">Reference proteome</keyword>
<organism evidence="2 3">
    <name type="scientific">Clostridium drakei</name>
    <dbReference type="NCBI Taxonomy" id="332101"/>
    <lineage>
        <taxon>Bacteria</taxon>
        <taxon>Bacillati</taxon>
        <taxon>Bacillota</taxon>
        <taxon>Clostridia</taxon>
        <taxon>Eubacteriales</taxon>
        <taxon>Clostridiaceae</taxon>
        <taxon>Clostridium</taxon>
    </lineage>
</organism>
<dbReference type="RefSeq" id="WP_032079569.1">
    <property type="nucleotide sequence ID" value="NZ_CP020953.1"/>
</dbReference>
<dbReference type="PROSITE" id="PS51257">
    <property type="entry name" value="PROKAR_LIPOPROTEIN"/>
    <property type="match status" value="1"/>
</dbReference>
<dbReference type="KEGG" id="cdrk:B9W14_07225"/>
<dbReference type="EMBL" id="CP020953">
    <property type="protein sequence ID" value="AWI04296.1"/>
    <property type="molecule type" value="Genomic_DNA"/>
</dbReference>
<dbReference type="Proteomes" id="UP000244910">
    <property type="component" value="Chromosome"/>
</dbReference>
<keyword evidence="1" id="KW-0732">Signal</keyword>
<dbReference type="AlphaFoldDB" id="A0A2U8DNH0"/>
<evidence type="ECO:0000256" key="1">
    <source>
        <dbReference type="SAM" id="SignalP"/>
    </source>
</evidence>
<accession>A0A2U8DNH0</accession>
<feature type="signal peptide" evidence="1">
    <location>
        <begin position="1"/>
        <end position="25"/>
    </location>
</feature>
<evidence type="ECO:0008006" key="4">
    <source>
        <dbReference type="Google" id="ProtNLM"/>
    </source>
</evidence>
<gene>
    <name evidence="2" type="ORF">B9W14_07225</name>
</gene>
<name>A0A2U8DNH0_9CLOT</name>
<evidence type="ECO:0000313" key="3">
    <source>
        <dbReference type="Proteomes" id="UP000244910"/>
    </source>
</evidence>